<evidence type="ECO:0000313" key="2">
    <source>
        <dbReference type="EMBL" id="KAK3251001.1"/>
    </source>
</evidence>
<dbReference type="InterPro" id="IPR011990">
    <property type="entry name" value="TPR-like_helical_dom_sf"/>
</dbReference>
<proteinExistence type="predicted"/>
<organism evidence="2 3">
    <name type="scientific">Cymbomonas tetramitiformis</name>
    <dbReference type="NCBI Taxonomy" id="36881"/>
    <lineage>
        <taxon>Eukaryota</taxon>
        <taxon>Viridiplantae</taxon>
        <taxon>Chlorophyta</taxon>
        <taxon>Pyramimonadophyceae</taxon>
        <taxon>Pyramimonadales</taxon>
        <taxon>Pyramimonadaceae</taxon>
        <taxon>Cymbomonas</taxon>
    </lineage>
</organism>
<keyword evidence="3" id="KW-1185">Reference proteome</keyword>
<dbReference type="Gene3D" id="1.25.40.10">
    <property type="entry name" value="Tetratricopeptide repeat domain"/>
    <property type="match status" value="1"/>
</dbReference>
<dbReference type="SUPFAM" id="SSF48452">
    <property type="entry name" value="TPR-like"/>
    <property type="match status" value="1"/>
</dbReference>
<evidence type="ECO:0000313" key="3">
    <source>
        <dbReference type="Proteomes" id="UP001190700"/>
    </source>
</evidence>
<evidence type="ECO:0000256" key="1">
    <source>
        <dbReference type="SAM" id="MobiDB-lite"/>
    </source>
</evidence>
<dbReference type="Proteomes" id="UP001190700">
    <property type="component" value="Unassembled WGS sequence"/>
</dbReference>
<sequence>MVSFSIISPARCCAVYTSTKIPKHKLGTVSHDGKGKATARNAIDRETRGSTTEASASSKSSQDLRRRALISLAGFVVSPVARAADTFEDSELDELIKFARSEPDPEISLELWDDVIELDGGTASSLVARGNNNLLLGLWSDAVRDFDLAVPLLRQTRGGQVAYLPTGLTTPVEAVQEALALDGMGLATGALGNWDDALQTFEVALGAIGTSGSSEATIPAGTPFSGLRGGAASLGQRVELHSAFAKFAAGDTRGAVGALRRIDKGPNPDGFPQFWDARAALAIALWATGDRAEAEAEWAELCRPTPVPPPATPSNKLFAGVNKAAQLMLDAEGIMTDNRCESLTSGVFLPCDDAGIPGLGGSSAPCVLYTPSAARARFWPANLVAELEDFLK</sequence>
<comment type="caution">
    <text evidence="2">The sequence shown here is derived from an EMBL/GenBank/DDBJ whole genome shotgun (WGS) entry which is preliminary data.</text>
</comment>
<dbReference type="AlphaFoldDB" id="A0AAE0F3R3"/>
<protein>
    <submittedName>
        <fullName evidence="2">Uncharacterized protein</fullName>
    </submittedName>
</protein>
<gene>
    <name evidence="2" type="ORF">CYMTET_39647</name>
</gene>
<accession>A0AAE0F3R3</accession>
<name>A0AAE0F3R3_9CHLO</name>
<dbReference type="EMBL" id="LGRX02026348">
    <property type="protein sequence ID" value="KAK3251001.1"/>
    <property type="molecule type" value="Genomic_DNA"/>
</dbReference>
<feature type="compositionally biased region" description="Low complexity" evidence="1">
    <location>
        <begin position="50"/>
        <end position="60"/>
    </location>
</feature>
<feature type="region of interest" description="Disordered" evidence="1">
    <location>
        <begin position="26"/>
        <end position="60"/>
    </location>
</feature>
<reference evidence="2 3" key="1">
    <citation type="journal article" date="2015" name="Genome Biol. Evol.">
        <title>Comparative Genomics of a Bacterivorous Green Alga Reveals Evolutionary Causalities and Consequences of Phago-Mixotrophic Mode of Nutrition.</title>
        <authorList>
            <person name="Burns J.A."/>
            <person name="Paasch A."/>
            <person name="Narechania A."/>
            <person name="Kim E."/>
        </authorList>
    </citation>
    <scope>NUCLEOTIDE SEQUENCE [LARGE SCALE GENOMIC DNA]</scope>
    <source>
        <strain evidence="2 3">PLY_AMNH</strain>
    </source>
</reference>